<dbReference type="AlphaFoldDB" id="A0A915U4A8"/>
<dbReference type="Pfam" id="PF03968">
    <property type="entry name" value="LptD_N"/>
    <property type="match status" value="1"/>
</dbReference>
<feature type="region of interest" description="Disordered" evidence="4">
    <location>
        <begin position="115"/>
        <end position="139"/>
    </location>
</feature>
<sequence>MVSQEKDSSVVFMGNVEARQGDLVIRADEMTVFYTPGKDRENPGSSQVHRLVCRGNVEITRDDWLGTGRRMDYLADERKVVLTGDAKAWQGRNMVAGKTITYYLDEGRSIVEQDKTKTGGRVKAVIHPEATKKKKKKTP</sequence>
<keyword evidence="2" id="KW-0732">Signal</keyword>
<evidence type="ECO:0000313" key="6">
    <source>
        <dbReference type="EMBL" id="BCO10800.1"/>
    </source>
</evidence>
<keyword evidence="3" id="KW-0574">Periplasm</keyword>
<dbReference type="InterPro" id="IPR005653">
    <property type="entry name" value="OstA-like_N"/>
</dbReference>
<keyword evidence="7" id="KW-1185">Reference proteome</keyword>
<dbReference type="EMBL" id="AP024233">
    <property type="protein sequence ID" value="BCO10800.1"/>
    <property type="molecule type" value="Genomic_DNA"/>
</dbReference>
<evidence type="ECO:0000256" key="1">
    <source>
        <dbReference type="ARBA" id="ARBA00022448"/>
    </source>
</evidence>
<evidence type="ECO:0000259" key="5">
    <source>
        <dbReference type="Pfam" id="PF03968"/>
    </source>
</evidence>
<reference evidence="6" key="1">
    <citation type="submission" date="2020-12" db="EMBL/GenBank/DDBJ databases">
        <title>Desulfobium dissulfuricans gen. nov., sp. nov., a novel mesophilic, sulfate-reducing bacterium isolated from a deep-sea hydrothermal vent.</title>
        <authorList>
            <person name="Hashimoto Y."/>
            <person name="Tame A."/>
            <person name="Sawayama S."/>
            <person name="Miyazaki J."/>
            <person name="Takai K."/>
            <person name="Nakagawa S."/>
        </authorList>
    </citation>
    <scope>NUCLEOTIDE SEQUENCE</scope>
    <source>
        <strain evidence="6">GF1</strain>
    </source>
</reference>
<keyword evidence="1" id="KW-0813">Transport</keyword>
<evidence type="ECO:0000256" key="3">
    <source>
        <dbReference type="ARBA" id="ARBA00022764"/>
    </source>
</evidence>
<feature type="domain" description="Organic solvent tolerance-like N-terminal" evidence="5">
    <location>
        <begin position="4"/>
        <end position="107"/>
    </location>
</feature>
<dbReference type="InterPro" id="IPR052037">
    <property type="entry name" value="LPS_export_LptA"/>
</dbReference>
<dbReference type="PANTHER" id="PTHR36504">
    <property type="entry name" value="LIPOPOLYSACCHARIDE EXPORT SYSTEM PROTEIN LPTA"/>
    <property type="match status" value="1"/>
</dbReference>
<dbReference type="GO" id="GO:0001530">
    <property type="term" value="F:lipopolysaccharide binding"/>
    <property type="evidence" value="ECO:0007669"/>
    <property type="project" value="InterPro"/>
</dbReference>
<evidence type="ECO:0000256" key="2">
    <source>
        <dbReference type="ARBA" id="ARBA00022729"/>
    </source>
</evidence>
<dbReference type="Gene3D" id="2.60.450.10">
    <property type="entry name" value="Lipopolysaccharide (LPS) transport protein A like domain"/>
    <property type="match status" value="1"/>
</dbReference>
<dbReference type="Proteomes" id="UP001063350">
    <property type="component" value="Chromosome"/>
</dbReference>
<dbReference type="GO" id="GO:0017089">
    <property type="term" value="F:glycolipid transfer activity"/>
    <property type="evidence" value="ECO:0007669"/>
    <property type="project" value="TreeGrafter"/>
</dbReference>
<protein>
    <recommendedName>
        <fullName evidence="5">Organic solvent tolerance-like N-terminal domain-containing protein</fullName>
    </recommendedName>
</protein>
<dbReference type="GO" id="GO:0009279">
    <property type="term" value="C:cell outer membrane"/>
    <property type="evidence" value="ECO:0007669"/>
    <property type="project" value="TreeGrafter"/>
</dbReference>
<dbReference type="KEGG" id="ddu:GF1_31760"/>
<evidence type="ECO:0000313" key="7">
    <source>
        <dbReference type="Proteomes" id="UP001063350"/>
    </source>
</evidence>
<dbReference type="InterPro" id="IPR014340">
    <property type="entry name" value="LptA"/>
</dbReference>
<dbReference type="GO" id="GO:0015920">
    <property type="term" value="P:lipopolysaccharide transport"/>
    <property type="evidence" value="ECO:0007669"/>
    <property type="project" value="InterPro"/>
</dbReference>
<accession>A0A915U4A8</accession>
<dbReference type="PANTHER" id="PTHR36504:SF1">
    <property type="entry name" value="LIPOPOLYSACCHARIDE EXPORT SYSTEM PROTEIN LPTA"/>
    <property type="match status" value="1"/>
</dbReference>
<gene>
    <name evidence="6" type="ORF">GF1_31760</name>
</gene>
<name>A0A915U4A8_9BACT</name>
<evidence type="ECO:0000256" key="4">
    <source>
        <dbReference type="SAM" id="MobiDB-lite"/>
    </source>
</evidence>
<dbReference type="GO" id="GO:0030288">
    <property type="term" value="C:outer membrane-bounded periplasmic space"/>
    <property type="evidence" value="ECO:0007669"/>
    <property type="project" value="TreeGrafter"/>
</dbReference>
<proteinExistence type="predicted"/>
<dbReference type="NCBIfam" id="TIGR03002">
    <property type="entry name" value="outer_YhbN_LptA"/>
    <property type="match status" value="1"/>
</dbReference>
<organism evidence="6 7">
    <name type="scientific">Desulfolithobacter dissulfuricans</name>
    <dbReference type="NCBI Taxonomy" id="2795293"/>
    <lineage>
        <taxon>Bacteria</taxon>
        <taxon>Pseudomonadati</taxon>
        <taxon>Thermodesulfobacteriota</taxon>
        <taxon>Desulfobulbia</taxon>
        <taxon>Desulfobulbales</taxon>
        <taxon>Desulfobulbaceae</taxon>
        <taxon>Desulfolithobacter</taxon>
    </lineage>
</organism>